<proteinExistence type="predicted"/>
<evidence type="ECO:0000313" key="2">
    <source>
        <dbReference type="Proteomes" id="UP000256405"/>
    </source>
</evidence>
<dbReference type="EMBL" id="QUNF01000005">
    <property type="protein sequence ID" value="REG90944.1"/>
    <property type="molecule type" value="Genomic_DNA"/>
</dbReference>
<dbReference type="AlphaFoldDB" id="A0A3E0DXY4"/>
<reference evidence="1 2" key="1">
    <citation type="submission" date="2018-08" db="EMBL/GenBank/DDBJ databases">
        <title>Genomic Encyclopedia of Archaeal and Bacterial Type Strains, Phase II (KMG-II): from individual species to whole genera.</title>
        <authorList>
            <person name="Goeker M."/>
        </authorList>
    </citation>
    <scope>NUCLEOTIDE SEQUENCE [LARGE SCALE GENOMIC DNA]</scope>
    <source>
        <strain evidence="1 2">DSM 15986</strain>
    </source>
</reference>
<protein>
    <submittedName>
        <fullName evidence="1">Uncharacterized protein</fullName>
    </submittedName>
</protein>
<dbReference type="Proteomes" id="UP000256405">
    <property type="component" value="Unassembled WGS sequence"/>
</dbReference>
<name>A0A3E0DXY4_9BACT</name>
<sequence>MDPRQRIHSVRVKNDSDILSHEHFKSMKSSMSQETHGVSISMDARFYMTPKNKI</sequence>
<gene>
    <name evidence="1" type="ORF">C8N25_10552</name>
</gene>
<comment type="caution">
    <text evidence="1">The sequence shown here is derived from an EMBL/GenBank/DDBJ whole genome shotgun (WGS) entry which is preliminary data.</text>
</comment>
<organism evidence="1 2">
    <name type="scientific">Algoriphagus antarcticus</name>
    <dbReference type="NCBI Taxonomy" id="238540"/>
    <lineage>
        <taxon>Bacteria</taxon>
        <taxon>Pseudomonadati</taxon>
        <taxon>Bacteroidota</taxon>
        <taxon>Cytophagia</taxon>
        <taxon>Cytophagales</taxon>
        <taxon>Cyclobacteriaceae</taxon>
        <taxon>Algoriphagus</taxon>
    </lineage>
</organism>
<accession>A0A3E0DXY4</accession>
<keyword evidence="2" id="KW-1185">Reference proteome</keyword>
<evidence type="ECO:0000313" key="1">
    <source>
        <dbReference type="EMBL" id="REG90944.1"/>
    </source>
</evidence>